<sequence length="204" mass="21869">MLKKIVLALTVALATASVHGKHADSKTTSIFYGRFELKVPTHQLAGAKILSVDGPVIKFSDSVILAGTIATHETLGLPEDFELARYPRYIFGLETTDSLSGELKQVLEGALGPFGIGPGAETAAIEHERGVVYSACLFPSCLIFATRAAEPEQLLMLFPEGFSRDEILGFMGVSDVERISSEKRLTPTGESIVNNSLLSSLLDS</sequence>
<comment type="caution">
    <text evidence="2">The sequence shown here is derived from an EMBL/GenBank/DDBJ whole genome shotgun (WGS) entry which is preliminary data.</text>
</comment>
<evidence type="ECO:0000256" key="1">
    <source>
        <dbReference type="SAM" id="SignalP"/>
    </source>
</evidence>
<dbReference type="RefSeq" id="WP_320331747.1">
    <property type="nucleotide sequence ID" value="NZ_JAVRDO010000008.1"/>
</dbReference>
<proteinExistence type="predicted"/>
<feature type="signal peptide" evidence="1">
    <location>
        <begin position="1"/>
        <end position="23"/>
    </location>
</feature>
<dbReference type="EMBL" id="JAVRDO010000008">
    <property type="protein sequence ID" value="MDX9688252.1"/>
    <property type="molecule type" value="Genomic_DNA"/>
</dbReference>
<keyword evidence="1" id="KW-0732">Signal</keyword>
<accession>A0ABU5BZQ9</accession>
<protein>
    <submittedName>
        <fullName evidence="2">Uncharacterized protein</fullName>
    </submittedName>
</protein>
<feature type="chain" id="PRO_5045292862" evidence="1">
    <location>
        <begin position="24"/>
        <end position="204"/>
    </location>
</feature>
<evidence type="ECO:0000313" key="2">
    <source>
        <dbReference type="EMBL" id="MDX9688252.1"/>
    </source>
</evidence>
<reference evidence="3" key="1">
    <citation type="submission" date="2023-07" db="EMBL/GenBank/DDBJ databases">
        <authorList>
            <person name="de Witt J."/>
        </authorList>
    </citation>
    <scope>NUCLEOTIDE SEQUENCE [LARGE SCALE GENOMIC DNA]</scope>
    <source>
        <strain evidence="3">FZJ</strain>
    </source>
</reference>
<organism evidence="2 3">
    <name type="scientific">Halopseudomonas formosensis</name>
    <dbReference type="NCBI Taxonomy" id="1002526"/>
    <lineage>
        <taxon>Bacteria</taxon>
        <taxon>Pseudomonadati</taxon>
        <taxon>Pseudomonadota</taxon>
        <taxon>Gammaproteobacteria</taxon>
        <taxon>Pseudomonadales</taxon>
        <taxon>Pseudomonadaceae</taxon>
        <taxon>Halopseudomonas</taxon>
    </lineage>
</organism>
<dbReference type="Proteomes" id="UP001281217">
    <property type="component" value="Unassembled WGS sequence"/>
</dbReference>
<evidence type="ECO:0000313" key="3">
    <source>
        <dbReference type="Proteomes" id="UP001281217"/>
    </source>
</evidence>
<name>A0ABU5BZQ9_9GAMM</name>
<keyword evidence="3" id="KW-1185">Reference proteome</keyword>
<gene>
    <name evidence="2" type="ORF">RED13_002702</name>
</gene>